<evidence type="ECO:0000313" key="3">
    <source>
        <dbReference type="Proteomes" id="UP000188354"/>
    </source>
</evidence>
<sequence>MMDTTFEDENNGSCENEVMKVYSNKSSNEPDIMREDSLNKDEVSILDNKRKSAYEFDAHDSIAENEGNQKSSRQRSWT</sequence>
<reference evidence="2 3" key="1">
    <citation type="journal article" date="2017" name="Plant Biotechnol. J.">
        <title>A comprehensive draft genome sequence for lupin (Lupinus angustifolius), an emerging health food: insights into plant-microbe interactions and legume evolution.</title>
        <authorList>
            <person name="Hane J.K."/>
            <person name="Ming Y."/>
            <person name="Kamphuis L.G."/>
            <person name="Nelson M.N."/>
            <person name="Garg G."/>
            <person name="Atkins C.A."/>
            <person name="Bayer P.E."/>
            <person name="Bravo A."/>
            <person name="Bringans S."/>
            <person name="Cannon S."/>
            <person name="Edwards D."/>
            <person name="Foley R."/>
            <person name="Gao L.L."/>
            <person name="Harrison M.J."/>
            <person name="Huang W."/>
            <person name="Hurgobin B."/>
            <person name="Li S."/>
            <person name="Liu C.W."/>
            <person name="McGrath A."/>
            <person name="Morahan G."/>
            <person name="Murray J."/>
            <person name="Weller J."/>
            <person name="Jian J."/>
            <person name="Singh K.B."/>
        </authorList>
    </citation>
    <scope>NUCLEOTIDE SEQUENCE [LARGE SCALE GENOMIC DNA]</scope>
    <source>
        <strain evidence="3">cv. Tanjil</strain>
        <tissue evidence="2">Whole plant</tissue>
    </source>
</reference>
<keyword evidence="3" id="KW-1185">Reference proteome</keyword>
<feature type="region of interest" description="Disordered" evidence="1">
    <location>
        <begin position="55"/>
        <end position="78"/>
    </location>
</feature>
<dbReference type="Gramene" id="OIW04852">
    <property type="protein sequence ID" value="OIW04852"/>
    <property type="gene ID" value="TanjilG_13692"/>
</dbReference>
<evidence type="ECO:0000256" key="1">
    <source>
        <dbReference type="SAM" id="MobiDB-lite"/>
    </source>
</evidence>
<proteinExistence type="predicted"/>
<dbReference type="AlphaFoldDB" id="A0A1J7GWV6"/>
<dbReference type="Proteomes" id="UP000188354">
    <property type="component" value="Chromosome LG09"/>
</dbReference>
<feature type="compositionally biased region" description="Polar residues" evidence="1">
    <location>
        <begin position="66"/>
        <end position="78"/>
    </location>
</feature>
<name>A0A1J7GWV6_LUPAN</name>
<evidence type="ECO:0000313" key="2">
    <source>
        <dbReference type="EMBL" id="OIW04852.1"/>
    </source>
</evidence>
<gene>
    <name evidence="2" type="ORF">TanjilG_13692</name>
</gene>
<dbReference type="EMBL" id="CM007369">
    <property type="protein sequence ID" value="OIW04852.1"/>
    <property type="molecule type" value="Genomic_DNA"/>
</dbReference>
<accession>A0A1J7GWV6</accession>
<protein>
    <submittedName>
        <fullName evidence="2">Uncharacterized protein</fullName>
    </submittedName>
</protein>
<organism evidence="2 3">
    <name type="scientific">Lupinus angustifolius</name>
    <name type="common">Narrow-leaved blue lupine</name>
    <dbReference type="NCBI Taxonomy" id="3871"/>
    <lineage>
        <taxon>Eukaryota</taxon>
        <taxon>Viridiplantae</taxon>
        <taxon>Streptophyta</taxon>
        <taxon>Embryophyta</taxon>
        <taxon>Tracheophyta</taxon>
        <taxon>Spermatophyta</taxon>
        <taxon>Magnoliopsida</taxon>
        <taxon>eudicotyledons</taxon>
        <taxon>Gunneridae</taxon>
        <taxon>Pentapetalae</taxon>
        <taxon>rosids</taxon>
        <taxon>fabids</taxon>
        <taxon>Fabales</taxon>
        <taxon>Fabaceae</taxon>
        <taxon>Papilionoideae</taxon>
        <taxon>50 kb inversion clade</taxon>
        <taxon>genistoids sensu lato</taxon>
        <taxon>core genistoids</taxon>
        <taxon>Genisteae</taxon>
        <taxon>Lupinus</taxon>
    </lineage>
</organism>